<organism evidence="2 3">
    <name type="scientific">Datura stramonium</name>
    <name type="common">Jimsonweed</name>
    <name type="synonym">Common thornapple</name>
    <dbReference type="NCBI Taxonomy" id="4076"/>
    <lineage>
        <taxon>Eukaryota</taxon>
        <taxon>Viridiplantae</taxon>
        <taxon>Streptophyta</taxon>
        <taxon>Embryophyta</taxon>
        <taxon>Tracheophyta</taxon>
        <taxon>Spermatophyta</taxon>
        <taxon>Magnoliopsida</taxon>
        <taxon>eudicotyledons</taxon>
        <taxon>Gunneridae</taxon>
        <taxon>Pentapetalae</taxon>
        <taxon>asterids</taxon>
        <taxon>lamiids</taxon>
        <taxon>Solanales</taxon>
        <taxon>Solanaceae</taxon>
        <taxon>Solanoideae</taxon>
        <taxon>Datureae</taxon>
        <taxon>Datura</taxon>
    </lineage>
</organism>
<evidence type="ECO:0000313" key="2">
    <source>
        <dbReference type="EMBL" id="MCD9559734.1"/>
    </source>
</evidence>
<dbReference type="EMBL" id="JACEIK010002203">
    <property type="protein sequence ID" value="MCD9559734.1"/>
    <property type="molecule type" value="Genomic_DNA"/>
</dbReference>
<sequence>MVLRWFSCASPSLMTRWRGDADRGASGGFSVGKGEERMLDGGISVRELRVTGEKWGKWEEEEDGGAVVGSFFRRWGDGGGVTSDCMLESEPAGDGAARERLPA</sequence>
<gene>
    <name evidence="2" type="ORF">HAX54_017966</name>
</gene>
<evidence type="ECO:0000313" key="3">
    <source>
        <dbReference type="Proteomes" id="UP000823775"/>
    </source>
</evidence>
<accession>A0ABS8ULH1</accession>
<protein>
    <submittedName>
        <fullName evidence="2">Uncharacterized protein</fullName>
    </submittedName>
</protein>
<evidence type="ECO:0000256" key="1">
    <source>
        <dbReference type="SAM" id="MobiDB-lite"/>
    </source>
</evidence>
<dbReference type="Proteomes" id="UP000823775">
    <property type="component" value="Unassembled WGS sequence"/>
</dbReference>
<keyword evidence="3" id="KW-1185">Reference proteome</keyword>
<reference evidence="2 3" key="1">
    <citation type="journal article" date="2021" name="BMC Genomics">
        <title>Datura genome reveals duplications of psychoactive alkaloid biosynthetic genes and high mutation rate following tissue culture.</title>
        <authorList>
            <person name="Rajewski A."/>
            <person name="Carter-House D."/>
            <person name="Stajich J."/>
            <person name="Litt A."/>
        </authorList>
    </citation>
    <scope>NUCLEOTIDE SEQUENCE [LARGE SCALE GENOMIC DNA]</scope>
    <source>
        <strain evidence="2">AR-01</strain>
    </source>
</reference>
<comment type="caution">
    <text evidence="2">The sequence shown here is derived from an EMBL/GenBank/DDBJ whole genome shotgun (WGS) entry which is preliminary data.</text>
</comment>
<feature type="region of interest" description="Disordered" evidence="1">
    <location>
        <begin position="83"/>
        <end position="103"/>
    </location>
</feature>
<name>A0ABS8ULH1_DATST</name>
<proteinExistence type="predicted"/>